<keyword evidence="2" id="KW-0812">Transmembrane</keyword>
<reference evidence="3 4" key="1">
    <citation type="journal article" date="2006" name="Mol. Plant Microbe Interact.">
        <title>Identification of open reading frames unique to a select agent: Ralstonia solanacearum race 3 biovar 2.</title>
        <authorList>
            <person name="Gabriel D.W."/>
            <person name="Allen C."/>
            <person name="Schell M."/>
            <person name="Denny T.P."/>
            <person name="Greenberg J.T."/>
            <person name="Duan Y.P."/>
            <person name="Flores-Cruz Z."/>
            <person name="Huang Q."/>
            <person name="Clifford J.M."/>
            <person name="Presting G."/>
            <person name="Gonzalez E.T."/>
            <person name="Reddy J."/>
            <person name="Elphinstone J."/>
            <person name="Swanson J."/>
            <person name="Yao J."/>
            <person name="Mulholland V."/>
            <person name="Liu L."/>
            <person name="Farmerie W."/>
            <person name="Patnaikuni M."/>
            <person name="Balogh B."/>
            <person name="Norman D."/>
            <person name="Alvarez A."/>
            <person name="Castillo J.A."/>
            <person name="Jones J."/>
            <person name="Saddler G."/>
            <person name="Walunas T."/>
            <person name="Zhukov A."/>
            <person name="Mikhailova N."/>
        </authorList>
    </citation>
    <scope>NUCLEOTIDE SEQUENCE [LARGE SCALE GENOMIC DNA]</scope>
    <source>
        <strain evidence="3 4">UW551</strain>
    </source>
</reference>
<feature type="region of interest" description="Disordered" evidence="1">
    <location>
        <begin position="1"/>
        <end position="30"/>
    </location>
</feature>
<evidence type="ECO:0000313" key="3">
    <source>
        <dbReference type="EMBL" id="EAP72713.1"/>
    </source>
</evidence>
<keyword evidence="2" id="KW-1133">Transmembrane helix</keyword>
<dbReference type="AlphaFoldDB" id="A0AB33VDU4"/>
<dbReference type="Proteomes" id="UP000005933">
    <property type="component" value="Unassembled WGS sequence"/>
</dbReference>
<sequence>MPGPRSMRSDRVYSPVHPPAPSSSRAMSAPSRLAHPLRDSAFRLTRRRRWTVYGVFGVLLLTGLAWLIQHFTDDGSEGGMAVLAWSMKLHGAAAMASLYLFGMLWGPHIRNAWVRRRNRAAGAVFGGLAALLVATGYALYYVNGKLPRQCAEVLHWGAGLAVCVALWVHIVVGRRRRKAGAAFQM</sequence>
<dbReference type="EMBL" id="AAKL01000025">
    <property type="protein sequence ID" value="EAP72713.1"/>
    <property type="molecule type" value="Genomic_DNA"/>
</dbReference>
<name>A0AB33VDU4_RALSU</name>
<gene>
    <name evidence="3" type="ORF">RRSL_02220</name>
</gene>
<feature type="transmembrane region" description="Helical" evidence="2">
    <location>
        <begin position="89"/>
        <end position="108"/>
    </location>
</feature>
<evidence type="ECO:0000256" key="1">
    <source>
        <dbReference type="SAM" id="MobiDB-lite"/>
    </source>
</evidence>
<feature type="transmembrane region" description="Helical" evidence="2">
    <location>
        <begin position="153"/>
        <end position="172"/>
    </location>
</feature>
<comment type="caution">
    <text evidence="3">The sequence shown here is derived from an EMBL/GenBank/DDBJ whole genome shotgun (WGS) entry which is preliminary data.</text>
</comment>
<evidence type="ECO:0008006" key="5">
    <source>
        <dbReference type="Google" id="ProtNLM"/>
    </source>
</evidence>
<proteinExistence type="predicted"/>
<accession>A0AB33VDU4</accession>
<keyword evidence="2" id="KW-0472">Membrane</keyword>
<evidence type="ECO:0000256" key="2">
    <source>
        <dbReference type="SAM" id="Phobius"/>
    </source>
</evidence>
<feature type="transmembrane region" description="Helical" evidence="2">
    <location>
        <begin position="50"/>
        <end position="69"/>
    </location>
</feature>
<protein>
    <recommendedName>
        <fullName evidence="5">Transmembrane protein</fullName>
    </recommendedName>
</protein>
<organism evidence="3 4">
    <name type="scientific">Ralstonia solanacearum (strain UW551)</name>
    <dbReference type="NCBI Taxonomy" id="342110"/>
    <lineage>
        <taxon>Bacteria</taxon>
        <taxon>Pseudomonadati</taxon>
        <taxon>Pseudomonadota</taxon>
        <taxon>Betaproteobacteria</taxon>
        <taxon>Burkholderiales</taxon>
        <taxon>Burkholderiaceae</taxon>
        <taxon>Ralstonia</taxon>
        <taxon>Ralstonia solanacearum species complex</taxon>
    </lineage>
</organism>
<feature type="transmembrane region" description="Helical" evidence="2">
    <location>
        <begin position="120"/>
        <end position="141"/>
    </location>
</feature>
<evidence type="ECO:0000313" key="4">
    <source>
        <dbReference type="Proteomes" id="UP000005933"/>
    </source>
</evidence>